<organism evidence="1 2">
    <name type="scientific">Ereboglobus luteus</name>
    <dbReference type="NCBI Taxonomy" id="1796921"/>
    <lineage>
        <taxon>Bacteria</taxon>
        <taxon>Pseudomonadati</taxon>
        <taxon>Verrucomicrobiota</taxon>
        <taxon>Opitutia</taxon>
        <taxon>Opitutales</taxon>
        <taxon>Opitutaceae</taxon>
        <taxon>Ereboglobus</taxon>
    </lineage>
</organism>
<evidence type="ECO:0000313" key="2">
    <source>
        <dbReference type="Proteomes" id="UP000244896"/>
    </source>
</evidence>
<dbReference type="Proteomes" id="UP000244896">
    <property type="component" value="Chromosome"/>
</dbReference>
<gene>
    <name evidence="1" type="ORF">CKA38_12970</name>
</gene>
<dbReference type="AlphaFoldDB" id="A0A2U8E663"/>
<keyword evidence="2" id="KW-1185">Reference proteome</keyword>
<name>A0A2U8E663_9BACT</name>
<protein>
    <submittedName>
        <fullName evidence="1">Uncharacterized protein</fullName>
    </submittedName>
</protein>
<dbReference type="EMBL" id="CP023004">
    <property type="protein sequence ID" value="AWI10044.1"/>
    <property type="molecule type" value="Genomic_DNA"/>
</dbReference>
<accession>A0A2U8E663</accession>
<reference evidence="1 2" key="1">
    <citation type="journal article" date="2018" name="Syst. Appl. Microbiol.">
        <title>Ereboglobus luteus gen. nov. sp. nov. from cockroach guts, and new insights into the oxygen relationship of the genera Opitutus and Didymococcus (Verrucomicrobia: Opitutaceae).</title>
        <authorList>
            <person name="Tegtmeier D."/>
            <person name="Belitz A."/>
            <person name="Radek R."/>
            <person name="Heimerl T."/>
            <person name="Brune A."/>
        </authorList>
    </citation>
    <scope>NUCLEOTIDE SEQUENCE [LARGE SCALE GENOMIC DNA]</scope>
    <source>
        <strain evidence="1 2">Ho45</strain>
    </source>
</reference>
<dbReference type="KEGG" id="elut:CKA38_12970"/>
<sequence length="219" mass="24824">MGKRKCFSAFATGTLFPGAIHDNRNNTHTNTMPSFTIPVFPNVITVDEWVKNAGDAPEKYKDAAILTKNLDTLHKAYKKIPWARIKEFCERKPEYKDIAHAVDAAMDLRKEYKGLREAFANSRFTEAIMAAKNFSGISTASKFKAAHPDAADYLHKKMRPALESFHLKTTVVAIKEQLLAGGVEKHNFIKAKALNEEKQLRFMLDQVGRTINELEKIIW</sequence>
<evidence type="ECO:0000313" key="1">
    <source>
        <dbReference type="EMBL" id="AWI10044.1"/>
    </source>
</evidence>
<proteinExistence type="predicted"/>